<dbReference type="eggNOG" id="ENOG502SK65">
    <property type="taxonomic scope" value="Eukaryota"/>
</dbReference>
<reference evidence="5 6" key="1">
    <citation type="submission" date="2014-02" db="EMBL/GenBank/DDBJ databases">
        <title>The genome sequence of the entomopathogenic fungus Metarhizium robertsii ARSEF 2575.</title>
        <authorList>
            <person name="Giuliano Garisto Donzelli B."/>
            <person name="Roe B.A."/>
            <person name="Macmil S.L."/>
            <person name="Krasnoff S.B."/>
            <person name="Gibson D.M."/>
        </authorList>
    </citation>
    <scope>NUCLEOTIDE SEQUENCE [LARGE SCALE GENOMIC DNA]</scope>
    <source>
        <strain evidence="5 6">ARSEF 2575</strain>
    </source>
</reference>
<feature type="region of interest" description="Disordered" evidence="3">
    <location>
        <begin position="639"/>
        <end position="670"/>
    </location>
</feature>
<evidence type="ECO:0000256" key="2">
    <source>
        <dbReference type="ARBA" id="ARBA00023239"/>
    </source>
</evidence>
<name>A0A0A1V4I1_9HYPO</name>
<accession>A0A0A1V4I1</accession>
<keyword evidence="2" id="KW-0456">Lyase</keyword>
<dbReference type="HOGENOM" id="CLU_409968_0_0_1"/>
<dbReference type="PANTHER" id="PTHR42470">
    <property type="entry name" value="VAST DOMAIN-CONTAINING PROTEIN"/>
    <property type="match status" value="1"/>
</dbReference>
<comment type="caution">
    <text evidence="5">The sequence shown here is derived from an EMBL/GenBank/DDBJ whole genome shotgun (WGS) entry which is preliminary data.</text>
</comment>
<dbReference type="Proteomes" id="UP000030151">
    <property type="component" value="Unassembled WGS sequence"/>
</dbReference>
<dbReference type="Pfam" id="PF25545">
    <property type="entry name" value="DUF7924"/>
    <property type="match status" value="1"/>
</dbReference>
<dbReference type="InterPro" id="IPR057684">
    <property type="entry name" value="DUF7924"/>
</dbReference>
<evidence type="ECO:0000256" key="1">
    <source>
        <dbReference type="ARBA" id="ARBA00022793"/>
    </source>
</evidence>
<dbReference type="AlphaFoldDB" id="A0A0A1V4I1"/>
<keyword evidence="1" id="KW-0210">Decarboxylase</keyword>
<protein>
    <submittedName>
        <fullName evidence="5">Phosphatidylserine decarboxylase</fullName>
    </submittedName>
</protein>
<dbReference type="InterPro" id="IPR003817">
    <property type="entry name" value="PS_Dcarbxylase"/>
</dbReference>
<evidence type="ECO:0000313" key="5">
    <source>
        <dbReference type="EMBL" id="EXV04760.1"/>
    </source>
</evidence>
<evidence type="ECO:0000259" key="4">
    <source>
        <dbReference type="Pfam" id="PF25545"/>
    </source>
</evidence>
<dbReference type="EMBL" id="JELW01000002">
    <property type="protein sequence ID" value="EXV04760.1"/>
    <property type="molecule type" value="Genomic_DNA"/>
</dbReference>
<dbReference type="GO" id="GO:0008654">
    <property type="term" value="P:phospholipid biosynthetic process"/>
    <property type="evidence" value="ECO:0007669"/>
    <property type="project" value="InterPro"/>
</dbReference>
<sequence>MHPEYSAIVKELRDELLWEENDLEQAVKNARKWDIPELDKYGIISAKGFLDFADWLVKGWVPTESTQGRDIHYILCVFYFVLSQKPLGGLRERRQNWTTFNKFFYRKLNELRKIDGPDDDKIVVFPADSTFTGAYGINEDSEVVLKEEDWRVVKDEVVLKNVPWKVADLLGKYGSDPVPPDPDSKSPPSTYGDLFKGGIWTHAYLNVFDYHRQHGPVLGTVEVVDVIQGTAYLEVLVKTDEQVGHNYLEPSRLIAEGQRNPSGINTLDMPDTPGYQFLQTRGLVIIKNDNLGRVAVLSIGMATISSVVMREGLKPGVKIKKGEEISHFQFGGSDCVVMFEKKARVSGIPDSDPASQLTTKNCSLLKAVNLNEELLFLFGQFFIVFGHVNNVFCQDQVAHSEANKGASPTKALELSPCHIEVFFPCRGVATLILLVRPDRTVDLHSMSLGFRREAFAEEQLQRLEPFIGDVFSRSYFAATYRMYFPFFASEAKCGREGLDVADRQNAHNMAIAVTAVVELFKAVGREKELDGEILVFSVSHDNESVRIYGWYPAVSVSKTTIHRHTIRKFNFTELDGRDTWATDTFTKNVYRVYMPGFLDLVQSAVDQLPHDLLCGIRSDLGGSENSGLSQRLESQSISAANGLGQMTPDSFGQLLSKRQKPAGDSATDVS</sequence>
<dbReference type="GO" id="GO:0004609">
    <property type="term" value="F:phosphatidylserine decarboxylase activity"/>
    <property type="evidence" value="ECO:0007669"/>
    <property type="project" value="InterPro"/>
</dbReference>
<evidence type="ECO:0000256" key="3">
    <source>
        <dbReference type="SAM" id="MobiDB-lite"/>
    </source>
</evidence>
<dbReference type="PANTHER" id="PTHR42470:SF2">
    <property type="match status" value="1"/>
</dbReference>
<feature type="domain" description="DUF7924" evidence="4">
    <location>
        <begin position="447"/>
        <end position="605"/>
    </location>
</feature>
<organism evidence="5 6">
    <name type="scientific">Metarhizium robertsii</name>
    <dbReference type="NCBI Taxonomy" id="568076"/>
    <lineage>
        <taxon>Eukaryota</taxon>
        <taxon>Fungi</taxon>
        <taxon>Dikarya</taxon>
        <taxon>Ascomycota</taxon>
        <taxon>Pezizomycotina</taxon>
        <taxon>Sordariomycetes</taxon>
        <taxon>Hypocreomycetidae</taxon>
        <taxon>Hypocreales</taxon>
        <taxon>Clavicipitaceae</taxon>
        <taxon>Metarhizium</taxon>
    </lineage>
</organism>
<proteinExistence type="predicted"/>
<dbReference type="OrthoDB" id="5973539at2759"/>
<gene>
    <name evidence="5" type="ORF">X797_002442</name>
</gene>
<evidence type="ECO:0000313" key="6">
    <source>
        <dbReference type="Proteomes" id="UP000030151"/>
    </source>
</evidence>
<dbReference type="Pfam" id="PF02666">
    <property type="entry name" value="PS_Dcarbxylase"/>
    <property type="match status" value="1"/>
</dbReference>